<dbReference type="Proteomes" id="UP000008220">
    <property type="component" value="Chromosome"/>
</dbReference>
<dbReference type="GO" id="GO:0006281">
    <property type="term" value="P:DNA repair"/>
    <property type="evidence" value="ECO:0007669"/>
    <property type="project" value="UniProtKB-KW"/>
</dbReference>
<keyword evidence="1" id="KW-0004">4Fe-4S</keyword>
<protein>
    <submittedName>
        <fullName evidence="9">Uracil DNA glycosylase superfamily protein</fullName>
    </submittedName>
</protein>
<dbReference type="AlphaFoldDB" id="A0Q3P5"/>
<keyword evidence="4" id="KW-0378">Hydrolase</keyword>
<dbReference type="GO" id="GO:0051539">
    <property type="term" value="F:4 iron, 4 sulfur cluster binding"/>
    <property type="evidence" value="ECO:0007669"/>
    <property type="project" value="UniProtKB-KW"/>
</dbReference>
<dbReference type="SUPFAM" id="SSF52141">
    <property type="entry name" value="Uracil-DNA glycosylase-like"/>
    <property type="match status" value="1"/>
</dbReference>
<name>A0Q3P5_CLONN</name>
<dbReference type="PANTHER" id="PTHR33693:SF1">
    <property type="entry name" value="TYPE-4 URACIL-DNA GLYCOSYLASE"/>
    <property type="match status" value="1"/>
</dbReference>
<evidence type="ECO:0000313" key="10">
    <source>
        <dbReference type="Proteomes" id="UP000008220"/>
    </source>
</evidence>
<dbReference type="SMART" id="SM00986">
    <property type="entry name" value="UDG"/>
    <property type="match status" value="1"/>
</dbReference>
<gene>
    <name evidence="9" type="ordered locus">NT01CX_0790</name>
</gene>
<dbReference type="Pfam" id="PF03167">
    <property type="entry name" value="UDG"/>
    <property type="match status" value="1"/>
</dbReference>
<dbReference type="eggNOG" id="COG1573">
    <property type="taxonomic scope" value="Bacteria"/>
</dbReference>
<evidence type="ECO:0000256" key="6">
    <source>
        <dbReference type="ARBA" id="ARBA00023014"/>
    </source>
</evidence>
<dbReference type="GO" id="GO:0097506">
    <property type="term" value="F:deaminated base DNA N-glycosylase activity"/>
    <property type="evidence" value="ECO:0007669"/>
    <property type="project" value="UniProtKB-ARBA"/>
</dbReference>
<dbReference type="CDD" id="cd10030">
    <property type="entry name" value="UDG-F4_TTUDGA_SPO1dp_like"/>
    <property type="match status" value="1"/>
</dbReference>
<keyword evidence="3" id="KW-0227">DNA damage</keyword>
<feature type="domain" description="Uracil-DNA glycosylase-like" evidence="8">
    <location>
        <begin position="53"/>
        <end position="214"/>
    </location>
</feature>
<dbReference type="Gene3D" id="3.40.470.10">
    <property type="entry name" value="Uracil-DNA glycosylase-like domain"/>
    <property type="match status" value="1"/>
</dbReference>
<dbReference type="GO" id="GO:0046872">
    <property type="term" value="F:metal ion binding"/>
    <property type="evidence" value="ECO:0007669"/>
    <property type="project" value="UniProtKB-KW"/>
</dbReference>
<dbReference type="PANTHER" id="PTHR33693">
    <property type="entry name" value="TYPE-5 URACIL-DNA GLYCOSYLASE"/>
    <property type="match status" value="1"/>
</dbReference>
<dbReference type="STRING" id="386415.NT01CX_0790"/>
<dbReference type="EMBL" id="CP000382">
    <property type="protein sequence ID" value="ABK60898.1"/>
    <property type="molecule type" value="Genomic_DNA"/>
</dbReference>
<dbReference type="InterPro" id="IPR005122">
    <property type="entry name" value="Uracil-DNA_glycosylase-like"/>
</dbReference>
<organism evidence="9 10">
    <name type="scientific">Clostridium novyi (strain NT)</name>
    <dbReference type="NCBI Taxonomy" id="386415"/>
    <lineage>
        <taxon>Bacteria</taxon>
        <taxon>Bacillati</taxon>
        <taxon>Bacillota</taxon>
        <taxon>Clostridia</taxon>
        <taxon>Eubacteriales</taxon>
        <taxon>Clostridiaceae</taxon>
        <taxon>Clostridium</taxon>
    </lineage>
</organism>
<proteinExistence type="predicted"/>
<accession>A0Q3P5</accession>
<evidence type="ECO:0000256" key="3">
    <source>
        <dbReference type="ARBA" id="ARBA00022763"/>
    </source>
</evidence>
<dbReference type="InterPro" id="IPR036895">
    <property type="entry name" value="Uracil-DNA_glycosylase-like_sf"/>
</dbReference>
<evidence type="ECO:0000256" key="7">
    <source>
        <dbReference type="ARBA" id="ARBA00023204"/>
    </source>
</evidence>
<evidence type="ECO:0000256" key="2">
    <source>
        <dbReference type="ARBA" id="ARBA00022723"/>
    </source>
</evidence>
<evidence type="ECO:0000256" key="5">
    <source>
        <dbReference type="ARBA" id="ARBA00023004"/>
    </source>
</evidence>
<dbReference type="InterPro" id="IPR051536">
    <property type="entry name" value="UDG_Type-4/5"/>
</dbReference>
<evidence type="ECO:0000256" key="4">
    <source>
        <dbReference type="ARBA" id="ARBA00022801"/>
    </source>
</evidence>
<keyword evidence="6" id="KW-0411">Iron-sulfur</keyword>
<sequence>MLILLFSIKKVYNNHNIIFTKEVFNININDELKLRIEKIVEEYNSDETGGFITGDGPIPSDILFVGEAPGKNEVEQGKPFVGMAGETFSNYLKSIGLDRSNIRITNTCFFRPIKRKTGKTGRVTVSNRPPKVSEVNLFREVLDDEINLVNPKIIITLGNVPLKRLTEFKSIGDCHGNLYYNESLKRYVFPMYHPSALTYNKNDEFKAMYENDWLKLKEVLKTL</sequence>
<evidence type="ECO:0000313" key="9">
    <source>
        <dbReference type="EMBL" id="ABK60898.1"/>
    </source>
</evidence>
<keyword evidence="5" id="KW-0408">Iron</keyword>
<keyword evidence="2" id="KW-0479">Metal-binding</keyword>
<evidence type="ECO:0000259" key="8">
    <source>
        <dbReference type="SMART" id="SM00986"/>
    </source>
</evidence>
<dbReference type="HOGENOM" id="CLU_044815_1_3_9"/>
<keyword evidence="10" id="KW-1185">Reference proteome</keyword>
<keyword evidence="7" id="KW-0234">DNA repair</keyword>
<reference evidence="9 10" key="1">
    <citation type="journal article" date="2006" name="Nat. Biotechnol.">
        <title>The genome and transcriptomes of the anti-tumor agent Clostridium novyi-NT.</title>
        <authorList>
            <person name="Bettegowda C."/>
            <person name="Huang X."/>
            <person name="Lin J."/>
            <person name="Cheong I."/>
            <person name="Kohli M."/>
            <person name="Szabo S.A."/>
            <person name="Zhang X."/>
            <person name="Diaz L.A. Jr."/>
            <person name="Velculescu V.E."/>
            <person name="Parmigiani G."/>
            <person name="Kinzler K.W."/>
            <person name="Vogelstein B."/>
            <person name="Zhou S."/>
        </authorList>
    </citation>
    <scope>NUCLEOTIDE SEQUENCE [LARGE SCALE GENOMIC DNA]</scope>
    <source>
        <strain evidence="9 10">NT</strain>
    </source>
</reference>
<evidence type="ECO:0000256" key="1">
    <source>
        <dbReference type="ARBA" id="ARBA00022485"/>
    </source>
</evidence>
<dbReference type="SMART" id="SM00987">
    <property type="entry name" value="UreE_C"/>
    <property type="match status" value="1"/>
</dbReference>
<dbReference type="KEGG" id="cno:NT01CX_0790"/>